<dbReference type="PROSITE" id="PS51186">
    <property type="entry name" value="GNAT"/>
    <property type="match status" value="1"/>
</dbReference>
<dbReference type="Gene3D" id="3.40.630.30">
    <property type="match status" value="1"/>
</dbReference>
<dbReference type="Pfam" id="PF00583">
    <property type="entry name" value="Acetyltransf_1"/>
    <property type="match status" value="1"/>
</dbReference>
<reference evidence="2" key="1">
    <citation type="journal article" date="2016" name="Int. J. Syst. Evol. Microbiol.">
        <title>Pseudoxanthomonas helianthi sp. nov., isolated from roots of Jerusalem artichoke (Helianthus tuberosus).</title>
        <authorList>
            <person name="Kittiwongwattana C."/>
            <person name="Thawai C."/>
        </authorList>
    </citation>
    <scope>NUCLEOTIDE SEQUENCE</scope>
    <source>
        <strain evidence="2">110414</strain>
    </source>
</reference>
<proteinExistence type="predicted"/>
<keyword evidence="3" id="KW-1185">Reference proteome</keyword>
<comment type="caution">
    <text evidence="2">The sequence shown here is derived from an EMBL/GenBank/DDBJ whole genome shotgun (WGS) entry which is preliminary data.</text>
</comment>
<name>A0A941AR36_9GAMM</name>
<dbReference type="PANTHER" id="PTHR43138">
    <property type="entry name" value="ACETYLTRANSFERASE, GNAT FAMILY"/>
    <property type="match status" value="1"/>
</dbReference>
<organism evidence="2 3">
    <name type="scientific">Pseudoxanthomonas helianthi</name>
    <dbReference type="NCBI Taxonomy" id="1453541"/>
    <lineage>
        <taxon>Bacteria</taxon>
        <taxon>Pseudomonadati</taxon>
        <taxon>Pseudomonadota</taxon>
        <taxon>Gammaproteobacteria</taxon>
        <taxon>Lysobacterales</taxon>
        <taxon>Lysobacteraceae</taxon>
        <taxon>Pseudoxanthomonas</taxon>
    </lineage>
</organism>
<reference evidence="2" key="2">
    <citation type="submission" date="2021-03" db="EMBL/GenBank/DDBJ databases">
        <authorList>
            <person name="Cao W."/>
        </authorList>
    </citation>
    <scope>NUCLEOTIDE SEQUENCE</scope>
    <source>
        <strain evidence="2">110414</strain>
    </source>
</reference>
<dbReference type="GO" id="GO:0016747">
    <property type="term" value="F:acyltransferase activity, transferring groups other than amino-acyl groups"/>
    <property type="evidence" value="ECO:0007669"/>
    <property type="project" value="InterPro"/>
</dbReference>
<dbReference type="SUPFAM" id="SSF55729">
    <property type="entry name" value="Acyl-CoA N-acyltransferases (Nat)"/>
    <property type="match status" value="1"/>
</dbReference>
<dbReference type="Proteomes" id="UP000673447">
    <property type="component" value="Unassembled WGS sequence"/>
</dbReference>
<protein>
    <submittedName>
        <fullName evidence="2">GNAT family N-acetyltransferase</fullName>
    </submittedName>
</protein>
<dbReference type="CDD" id="cd04301">
    <property type="entry name" value="NAT_SF"/>
    <property type="match status" value="1"/>
</dbReference>
<dbReference type="RefSeq" id="WP_210534811.1">
    <property type="nucleotide sequence ID" value="NZ_JAGKTC010000001.1"/>
</dbReference>
<dbReference type="InterPro" id="IPR016181">
    <property type="entry name" value="Acyl_CoA_acyltransferase"/>
</dbReference>
<sequence length="165" mass="17803">MADFAIRRLAAPEFESVWPIFGEVLAAGDTYTYPPGLTLEQARAMWTAPPAQCLVAEADGEVLGCYRLAPNQMVGSPGDHVANGSYMVAKRARGRGLGEALCRHSLETAREAGYTAMQFNFVVSTNTAAVRLWQRCGFAIVGTLPGAFRHPSHGPVDGLVMYRSL</sequence>
<evidence type="ECO:0000313" key="3">
    <source>
        <dbReference type="Proteomes" id="UP000673447"/>
    </source>
</evidence>
<dbReference type="InterPro" id="IPR000182">
    <property type="entry name" value="GNAT_dom"/>
</dbReference>
<dbReference type="InterPro" id="IPR052742">
    <property type="entry name" value="Mito_N-acetyltransferase"/>
</dbReference>
<feature type="domain" description="N-acetyltransferase" evidence="1">
    <location>
        <begin position="4"/>
        <end position="165"/>
    </location>
</feature>
<gene>
    <name evidence="2" type="ORF">J5837_00740</name>
</gene>
<evidence type="ECO:0000259" key="1">
    <source>
        <dbReference type="PROSITE" id="PS51186"/>
    </source>
</evidence>
<dbReference type="PANTHER" id="PTHR43138:SF1">
    <property type="entry name" value="N-ACETYLTRANSFERASE ACA1"/>
    <property type="match status" value="1"/>
</dbReference>
<evidence type="ECO:0000313" key="2">
    <source>
        <dbReference type="EMBL" id="MBP3982934.1"/>
    </source>
</evidence>
<accession>A0A941AR36</accession>
<dbReference type="EMBL" id="JAGKTC010000001">
    <property type="protein sequence ID" value="MBP3982934.1"/>
    <property type="molecule type" value="Genomic_DNA"/>
</dbReference>
<dbReference type="AlphaFoldDB" id="A0A941AR36"/>